<evidence type="ECO:0000313" key="1">
    <source>
        <dbReference type="EMBL" id="KUJ08054.1"/>
    </source>
</evidence>
<dbReference type="AlphaFoldDB" id="A0A132B852"/>
<protein>
    <submittedName>
        <fullName evidence="1">Uncharacterized protein</fullName>
    </submittedName>
</protein>
<dbReference type="RefSeq" id="XP_018062409.1">
    <property type="nucleotide sequence ID" value="XM_018206905.1"/>
</dbReference>
<sequence>MKTWKRLSERVCLIHNLVLVGGWIEEPKLADCLMLNNNRDKSRGEFGGRRLCRCMPPRIGDHTRKQSRRALIQGPKAAQTARRWLSQEICGIKQCLNQWKVGDELADLYLRAARAMCGSSMQVYRRPPITYRSSPKLRFRCVSRRPPIEEACSKTRQSMHELGRSRARWRSLKIWVPQGTRLILDEVIGGRREASQLN</sequence>
<gene>
    <name evidence="1" type="ORF">LY89DRAFT_349079</name>
</gene>
<dbReference type="InParanoid" id="A0A132B852"/>
<dbReference type="KEGG" id="psco:LY89DRAFT_349079"/>
<dbReference type="EMBL" id="KQ947437">
    <property type="protein sequence ID" value="KUJ08054.1"/>
    <property type="molecule type" value="Genomic_DNA"/>
</dbReference>
<reference evidence="1 2" key="1">
    <citation type="submission" date="2015-10" db="EMBL/GenBank/DDBJ databases">
        <title>Full genome of DAOMC 229536 Phialocephala scopiformis, a fungal endophyte of spruce producing the potent anti-insectan compound rugulosin.</title>
        <authorList>
            <consortium name="DOE Joint Genome Institute"/>
            <person name="Walker A.K."/>
            <person name="Frasz S.L."/>
            <person name="Seifert K.A."/>
            <person name="Miller J.D."/>
            <person name="Mondo S.J."/>
            <person name="Labutti K."/>
            <person name="Lipzen A."/>
            <person name="Dockter R."/>
            <person name="Kennedy M."/>
            <person name="Grigoriev I.V."/>
            <person name="Spatafora J.W."/>
        </authorList>
    </citation>
    <scope>NUCLEOTIDE SEQUENCE [LARGE SCALE GENOMIC DNA]</scope>
    <source>
        <strain evidence="1 2">CBS 120377</strain>
    </source>
</reference>
<dbReference type="Proteomes" id="UP000070700">
    <property type="component" value="Unassembled WGS sequence"/>
</dbReference>
<evidence type="ECO:0000313" key="2">
    <source>
        <dbReference type="Proteomes" id="UP000070700"/>
    </source>
</evidence>
<organism evidence="1 2">
    <name type="scientific">Mollisia scopiformis</name>
    <name type="common">Conifer needle endophyte fungus</name>
    <name type="synonym">Phialocephala scopiformis</name>
    <dbReference type="NCBI Taxonomy" id="149040"/>
    <lineage>
        <taxon>Eukaryota</taxon>
        <taxon>Fungi</taxon>
        <taxon>Dikarya</taxon>
        <taxon>Ascomycota</taxon>
        <taxon>Pezizomycotina</taxon>
        <taxon>Leotiomycetes</taxon>
        <taxon>Helotiales</taxon>
        <taxon>Mollisiaceae</taxon>
        <taxon>Mollisia</taxon>
    </lineage>
</organism>
<dbReference type="GeneID" id="28816631"/>
<keyword evidence="2" id="KW-1185">Reference proteome</keyword>
<name>A0A132B852_MOLSC</name>
<accession>A0A132B852</accession>
<proteinExistence type="predicted"/>